<protein>
    <submittedName>
        <fullName evidence="2">Uncharacterized protein</fullName>
    </submittedName>
</protein>
<proteinExistence type="predicted"/>
<name>A0A1W1C2R4_9ZZZZ</name>
<organism evidence="2">
    <name type="scientific">hydrothermal vent metagenome</name>
    <dbReference type="NCBI Taxonomy" id="652676"/>
    <lineage>
        <taxon>unclassified sequences</taxon>
        <taxon>metagenomes</taxon>
        <taxon>ecological metagenomes</taxon>
    </lineage>
</organism>
<gene>
    <name evidence="2" type="ORF">MNB_SM-7-688</name>
</gene>
<dbReference type="EMBL" id="FPHB01000048">
    <property type="protein sequence ID" value="SFV59992.1"/>
    <property type="molecule type" value="Genomic_DNA"/>
</dbReference>
<evidence type="ECO:0000256" key="1">
    <source>
        <dbReference type="SAM" id="MobiDB-lite"/>
    </source>
</evidence>
<dbReference type="AlphaFoldDB" id="A0A1W1C2R4"/>
<evidence type="ECO:0000313" key="2">
    <source>
        <dbReference type="EMBL" id="SFV59992.1"/>
    </source>
</evidence>
<feature type="compositionally biased region" description="Basic and acidic residues" evidence="1">
    <location>
        <begin position="130"/>
        <end position="150"/>
    </location>
</feature>
<sequence length="187" mass="21926">MRKLALSLITVGTLTLGMAATNQQTQTSILSQVEDIQNAPKEERVELMNQLKERIASMSVEERKAAMQELHQQRNDQNDHKETHTEHLLKKVDSMLTQMHHESADMQEHQNHMQNHVEDHAEHMQQNAHQEMERNEHMSQREAGEQHKEQMQGYAQEQVQEHTQEQAQNQSSHSDNEEMRRGGEQRR</sequence>
<feature type="compositionally biased region" description="Basic and acidic residues" evidence="1">
    <location>
        <begin position="174"/>
        <end position="187"/>
    </location>
</feature>
<feature type="region of interest" description="Disordered" evidence="1">
    <location>
        <begin position="121"/>
        <end position="187"/>
    </location>
</feature>
<reference evidence="2" key="1">
    <citation type="submission" date="2016-10" db="EMBL/GenBank/DDBJ databases">
        <authorList>
            <person name="de Groot N.N."/>
        </authorList>
    </citation>
    <scope>NUCLEOTIDE SEQUENCE</scope>
</reference>
<accession>A0A1W1C2R4</accession>